<dbReference type="KEGG" id="sman:C12CBH8_01300"/>
<dbReference type="EMBL" id="AP023321">
    <property type="protein sequence ID" value="BCI59491.1"/>
    <property type="molecule type" value="Genomic_DNA"/>
</dbReference>
<dbReference type="AlphaFoldDB" id="A0A7I8CYE3"/>
<keyword evidence="2" id="KW-1185">Reference proteome</keyword>
<accession>A0A7I8CYE3</accession>
<protein>
    <submittedName>
        <fullName evidence="1">Uncharacterized protein</fullName>
    </submittedName>
</protein>
<dbReference type="RefSeq" id="WP_215533353.1">
    <property type="nucleotide sequence ID" value="NZ_AP023321.1"/>
</dbReference>
<organism evidence="1 2">
    <name type="scientific">Solibaculum mannosilyticum</name>
    <dbReference type="NCBI Taxonomy" id="2780922"/>
    <lineage>
        <taxon>Bacteria</taxon>
        <taxon>Bacillati</taxon>
        <taxon>Bacillota</taxon>
        <taxon>Clostridia</taxon>
        <taxon>Eubacteriales</taxon>
        <taxon>Oscillospiraceae</taxon>
        <taxon>Solibaculum</taxon>
    </lineage>
</organism>
<sequence>MPYWIITAPKMPTGDMPQERLQGRIQKGRILLEAAGRLFEQGGMVLDQFLYPYVDRVILDGGGCLKGIISLGDRMLVEAPDGLNRDFLGHETGLTVHIVEKRPDFSSFFGEETSISSVSPWDPPTAIVRWDGRNLPDGWKDYELRRFCKRWQAFVEMAERQLRSGGGRMELAEGQILLVSLPPAGLGRECTAIEQQKEKIASIYRSQMDPIFPQGSPSLLWTEGMPVFGE</sequence>
<dbReference type="Proteomes" id="UP000593890">
    <property type="component" value="Chromosome"/>
</dbReference>
<evidence type="ECO:0000313" key="1">
    <source>
        <dbReference type="EMBL" id="BCI59491.1"/>
    </source>
</evidence>
<reference evidence="2" key="1">
    <citation type="submission" date="2020-07" db="EMBL/GenBank/DDBJ databases">
        <title>Complete genome sequencing of Clostridia bacterium strain 12CBH8.</title>
        <authorList>
            <person name="Sakamoto M."/>
            <person name="Murakami T."/>
            <person name="Mori H."/>
        </authorList>
    </citation>
    <scope>NUCLEOTIDE SEQUENCE [LARGE SCALE GENOMIC DNA]</scope>
    <source>
        <strain evidence="2">12CBH8</strain>
    </source>
</reference>
<proteinExistence type="predicted"/>
<name>A0A7I8CYE3_9FIRM</name>
<gene>
    <name evidence="1" type="ORF">C12CBH8_01300</name>
</gene>
<evidence type="ECO:0000313" key="2">
    <source>
        <dbReference type="Proteomes" id="UP000593890"/>
    </source>
</evidence>